<keyword evidence="4" id="KW-0843">Virulence</keyword>
<dbReference type="InterPro" id="IPR038979">
    <property type="entry name" value="Pest_crys"/>
</dbReference>
<keyword evidence="7" id="KW-1185">Reference proteome</keyword>
<keyword evidence="3" id="KW-0749">Sporulation</keyword>
<sequence length="651" mass="72800">MANGSAKVDVARLTQAMRAMLDASAKGVKLDYDDPWKIAEYALSILYSMMGFFPGGTQLVGICQIVTSLFWPNGAQRMWEKQLEIISKLIDARIEQKEITDQASLIVGMKDGLNEYAAAVNALQNNPTDTGAKERVRTYFRSAYGDVVQRIPSFQKQGYETVSIFNFALAANMRLLMLADAVKYGHKWDLPGDEISHYRNEFNRLVGRSSTEVTHEENRRHLGRLEESIKAAPELGLSARGVSALTKERDRIRDQRNAPQHTSQGNYVKWVIDWTAEGAKKTSLSPESIHYNGYDKGGREGNEQKARWDYASALALGVYLYSDLWPLLLQEKGDLPVRNLCYPVGRGTENMSVLLTDHEDTGKPYGRTDQLGYSKWITGVKLWPSTDRNLGSLAVRRGNGEYERYEATTYGEPSVLELGNDEYISCVEIWYGFKVGKVKLTTNKNRGIEAGNRHDSHYHDDHDREGHLTYAPDGYRLSYLASTQSSASHPTGTEGLVLGWWPLAIDVEHDPTPTPDPIKDGHPYRLWIEHSDRLLESPPGDTGPLQSGQPRPWLNDWFYFVSSPGGGYNMLVSGGGGSKTFYITDNSDYVRQSSHKADAATWYLESAGSGLFYVRHGSSPSGYLTVPPGGWIVTREKGAPNSQLWRLQDMG</sequence>
<evidence type="ECO:0000256" key="4">
    <source>
        <dbReference type="ARBA" id="ARBA00023026"/>
    </source>
</evidence>
<name>A0A0K9XAQ4_9ACTN</name>
<dbReference type="InterPro" id="IPR005639">
    <property type="entry name" value="Pest_crys_dom_I"/>
</dbReference>
<protein>
    <recommendedName>
        <fullName evidence="5">Pesticidal crystal protein domain-containing protein</fullName>
    </recommendedName>
</protein>
<dbReference type="SUPFAM" id="SSF51101">
    <property type="entry name" value="Mannose-binding lectins"/>
    <property type="match status" value="1"/>
</dbReference>
<dbReference type="AlphaFoldDB" id="A0A0K9XAQ4"/>
<dbReference type="SUPFAM" id="SSF50370">
    <property type="entry name" value="Ricin B-like lectins"/>
    <property type="match status" value="1"/>
</dbReference>
<evidence type="ECO:0000313" key="6">
    <source>
        <dbReference type="EMBL" id="KNB50505.1"/>
    </source>
</evidence>
<evidence type="ECO:0000256" key="3">
    <source>
        <dbReference type="ARBA" id="ARBA00022969"/>
    </source>
</evidence>
<dbReference type="InterPro" id="IPR036404">
    <property type="entry name" value="Jacalin-like_lectin_dom_sf"/>
</dbReference>
<evidence type="ECO:0000313" key="7">
    <source>
        <dbReference type="Proteomes" id="UP000037288"/>
    </source>
</evidence>
<keyword evidence="2" id="KW-0800">Toxin</keyword>
<dbReference type="PATRIC" id="fig|1678637.3.peg.4577"/>
<dbReference type="InterPro" id="IPR035992">
    <property type="entry name" value="Ricin_B-like_lectins"/>
</dbReference>
<comment type="similarity">
    <text evidence="1">Belongs to the delta endotoxin family.</text>
</comment>
<comment type="caution">
    <text evidence="6">The sequence shown here is derived from an EMBL/GenBank/DDBJ whole genome shotgun (WGS) entry which is preliminary data.</text>
</comment>
<dbReference type="PANTHER" id="PTHR37003:SF2">
    <property type="entry name" value="PESTICIDAL CRYSTAL PROTEIN N-TERMINAL DOMAIN-CONTAINING PROTEIN"/>
    <property type="match status" value="1"/>
</dbReference>
<organism evidence="6 7">
    <name type="scientific">Streptomyces caatingaensis</name>
    <dbReference type="NCBI Taxonomy" id="1678637"/>
    <lineage>
        <taxon>Bacteria</taxon>
        <taxon>Bacillati</taxon>
        <taxon>Actinomycetota</taxon>
        <taxon>Actinomycetes</taxon>
        <taxon>Kitasatosporales</taxon>
        <taxon>Streptomycetaceae</taxon>
        <taxon>Streptomyces</taxon>
    </lineage>
</organism>
<dbReference type="GO" id="GO:0090729">
    <property type="term" value="F:toxin activity"/>
    <property type="evidence" value="ECO:0007669"/>
    <property type="project" value="UniProtKB-KW"/>
</dbReference>
<dbReference type="GO" id="GO:0001907">
    <property type="term" value="P:symbiont-mediated killing of host cell"/>
    <property type="evidence" value="ECO:0007669"/>
    <property type="project" value="InterPro"/>
</dbReference>
<dbReference type="PANTHER" id="PTHR37003">
    <property type="entry name" value="ENDOTOXIN_N DOMAIN-CONTAINING PROTEIN-RELATED"/>
    <property type="match status" value="1"/>
</dbReference>
<dbReference type="Gene3D" id="1.20.190.10">
    <property type="entry name" value="Pesticidal crystal protein, N-terminal domain"/>
    <property type="match status" value="1"/>
</dbReference>
<dbReference type="Proteomes" id="UP000037288">
    <property type="component" value="Unassembled WGS sequence"/>
</dbReference>
<dbReference type="GO" id="GO:0030435">
    <property type="term" value="P:sporulation resulting in formation of a cellular spore"/>
    <property type="evidence" value="ECO:0007669"/>
    <property type="project" value="UniProtKB-KW"/>
</dbReference>
<accession>A0A0K9XAQ4</accession>
<reference evidence="7" key="1">
    <citation type="submission" date="2015-07" db="EMBL/GenBank/DDBJ databases">
        <title>Draft genome sequence of Streptomyces sp. CMAA 1322, a bacterium isolated from Caatinga biome, from dry forest semiarid of Brazil.</title>
        <authorList>
            <person name="Santos S.N."/>
            <person name="Gacesa R."/>
            <person name="Taketani R.G."/>
            <person name="Long P.F."/>
            <person name="Melo I.S."/>
        </authorList>
    </citation>
    <scope>NUCLEOTIDE SEQUENCE [LARGE SCALE GENOMIC DNA]</scope>
    <source>
        <strain evidence="7">CMAA 1322</strain>
    </source>
</reference>
<evidence type="ECO:0000259" key="5">
    <source>
        <dbReference type="Pfam" id="PF03945"/>
    </source>
</evidence>
<dbReference type="Pfam" id="PF03945">
    <property type="entry name" value="Endotoxin_N"/>
    <property type="match status" value="1"/>
</dbReference>
<dbReference type="SUPFAM" id="SSF56849">
    <property type="entry name" value="delta-Endotoxin (insectocide), N-terminal domain"/>
    <property type="match status" value="1"/>
</dbReference>
<gene>
    <name evidence="6" type="ORF">AC230_21335</name>
</gene>
<feature type="domain" description="Pesticidal crystal protein" evidence="5">
    <location>
        <begin position="64"/>
        <end position="206"/>
    </location>
</feature>
<evidence type="ECO:0000256" key="1">
    <source>
        <dbReference type="ARBA" id="ARBA00007819"/>
    </source>
</evidence>
<evidence type="ECO:0000256" key="2">
    <source>
        <dbReference type="ARBA" id="ARBA00022656"/>
    </source>
</evidence>
<dbReference type="CDD" id="cd00161">
    <property type="entry name" value="beta-trefoil_Ricin-like"/>
    <property type="match status" value="1"/>
</dbReference>
<dbReference type="Gene3D" id="2.100.10.30">
    <property type="entry name" value="Jacalin-like lectin domain"/>
    <property type="match status" value="1"/>
</dbReference>
<dbReference type="InterPro" id="IPR036716">
    <property type="entry name" value="Pest_crys_N_sf"/>
</dbReference>
<dbReference type="EMBL" id="LFXA01000014">
    <property type="protein sequence ID" value="KNB50505.1"/>
    <property type="molecule type" value="Genomic_DNA"/>
</dbReference>
<proteinExistence type="inferred from homology"/>